<reference evidence="1 2" key="1">
    <citation type="submission" date="2020-07" db="EMBL/GenBank/DDBJ databases">
        <title>The complete genome of Paracoccus pantotrophus ACCC 10489.</title>
        <authorList>
            <person name="Si Y."/>
        </authorList>
    </citation>
    <scope>NUCLEOTIDE SEQUENCE [LARGE SCALE GENOMIC DNA]</scope>
    <source>
        <strain evidence="1 2">ACCC10489</strain>
    </source>
</reference>
<protein>
    <submittedName>
        <fullName evidence="1">Uncharacterized protein</fullName>
    </submittedName>
</protein>
<evidence type="ECO:0000313" key="1">
    <source>
        <dbReference type="EMBL" id="QLH16015.1"/>
    </source>
</evidence>
<accession>A0A7H9BZ04</accession>
<dbReference type="AlphaFoldDB" id="A0A7H9BZ04"/>
<dbReference type="Proteomes" id="UP000509322">
    <property type="component" value="Chromosome 2"/>
</dbReference>
<gene>
    <name evidence="1" type="ORF">HYQ43_18010</name>
</gene>
<organism evidence="1 2">
    <name type="scientific">Paracoccus pantotrophus</name>
    <name type="common">Thiosphaera pantotropha</name>
    <dbReference type="NCBI Taxonomy" id="82367"/>
    <lineage>
        <taxon>Bacteria</taxon>
        <taxon>Pseudomonadati</taxon>
        <taxon>Pseudomonadota</taxon>
        <taxon>Alphaproteobacteria</taxon>
        <taxon>Rhodobacterales</taxon>
        <taxon>Paracoccaceae</taxon>
        <taxon>Paracoccus</taxon>
    </lineage>
</organism>
<proteinExistence type="predicted"/>
<name>A0A7H9BZ04_PARPN</name>
<evidence type="ECO:0000313" key="2">
    <source>
        <dbReference type="Proteomes" id="UP000509322"/>
    </source>
</evidence>
<dbReference type="RefSeq" id="WP_179921835.1">
    <property type="nucleotide sequence ID" value="NZ_CP058690.1"/>
</dbReference>
<dbReference type="EMBL" id="CP058690">
    <property type="protein sequence ID" value="QLH16015.1"/>
    <property type="molecule type" value="Genomic_DNA"/>
</dbReference>
<sequence>MRKSHFTKPQIIAVLRQAKIARGEAHFKALAVDKNPARYVKATKLDDVLSHA</sequence>